<evidence type="ECO:0000313" key="3">
    <source>
        <dbReference type="Proteomes" id="UP000537825"/>
    </source>
</evidence>
<keyword evidence="3" id="KW-1185">Reference proteome</keyword>
<dbReference type="EMBL" id="JAAAPK010000013">
    <property type="protein sequence ID" value="NBC45338.1"/>
    <property type="molecule type" value="Genomic_DNA"/>
</dbReference>
<evidence type="ECO:0000313" key="2">
    <source>
        <dbReference type="EMBL" id="NBC45338.1"/>
    </source>
</evidence>
<name>A0A7X4YH50_9BACT</name>
<evidence type="ECO:0000256" key="1">
    <source>
        <dbReference type="SAM" id="MobiDB-lite"/>
    </source>
</evidence>
<comment type="caution">
    <text evidence="2">The sequence shown here is derived from an EMBL/GenBank/DDBJ whole genome shotgun (WGS) entry which is preliminary data.</text>
</comment>
<protein>
    <submittedName>
        <fullName evidence="2">Uncharacterized protein</fullName>
    </submittedName>
</protein>
<sequence>MSTSNLPIEVELIYELMPCNAMRSAQEPLRPPHPCAYFRRWGSYHSYDYVEDSPPPDPGIVHPAKYVGRAPLVPEALSGCRKAPIMAVGINPNLPAWWSAKRQSLYPLFDDYQQYAHYFRYRAVDKLEVPRADYERFGGGAQDTPYSDFELQVPEDESGARRVPLELQPQKMYETYQGLLDAVAEEMGWRGHKLRVGEDLSYGNMVACPSAKWTTRASPEDPTLPPMTVAQRDGIVSECFRERRYFLRQLFQSLPSVLLCFSQSTANALISELKSLFVKGNPQPGEPLESLMSREIRLRFGAAPDGSELGARVIFAPHITGDSADFEKSRARVIEQLLEEARAGRLAMNPQTGHLRRPKGACVLCTLMRIGPCDYERELQPLSQQPALTAASPGPLLAREKSAQLAWVRETLAVSPPVPVAWGDTDEEAEDRFDSGDSP</sequence>
<organism evidence="2 3">
    <name type="scientific">Corallococcus exiguus</name>
    <dbReference type="NCBI Taxonomy" id="83462"/>
    <lineage>
        <taxon>Bacteria</taxon>
        <taxon>Pseudomonadati</taxon>
        <taxon>Myxococcota</taxon>
        <taxon>Myxococcia</taxon>
        <taxon>Myxococcales</taxon>
        <taxon>Cystobacterineae</taxon>
        <taxon>Myxococcaceae</taxon>
        <taxon>Corallococcus</taxon>
    </lineage>
</organism>
<dbReference type="Proteomes" id="UP000537825">
    <property type="component" value="Unassembled WGS sequence"/>
</dbReference>
<dbReference type="AlphaFoldDB" id="A0A7X4YH50"/>
<proteinExistence type="predicted"/>
<accession>A0A7X4YH50</accession>
<dbReference type="RefSeq" id="WP_139918006.1">
    <property type="nucleotide sequence ID" value="NZ_CBCSLE010000027.1"/>
</dbReference>
<feature type="region of interest" description="Disordered" evidence="1">
    <location>
        <begin position="418"/>
        <end position="439"/>
    </location>
</feature>
<gene>
    <name evidence="2" type="ORF">GTZ93_36610</name>
</gene>
<reference evidence="2 3" key="1">
    <citation type="submission" date="2020-01" db="EMBL/GenBank/DDBJ databases">
        <title>The draft genome sequence of Corallococcus exiguus DSM 14696.</title>
        <authorList>
            <person name="Zhang X."/>
            <person name="Zhu H."/>
        </authorList>
    </citation>
    <scope>NUCLEOTIDE SEQUENCE [LARGE SCALE GENOMIC DNA]</scope>
    <source>
        <strain evidence="2 3">DSM 14696</strain>
    </source>
</reference>